<gene>
    <name evidence="1" type="ORF">L6164_014491</name>
</gene>
<comment type="caution">
    <text evidence="1">The sequence shown here is derived from an EMBL/GenBank/DDBJ whole genome shotgun (WGS) entry which is preliminary data.</text>
</comment>
<keyword evidence="2" id="KW-1185">Reference proteome</keyword>
<dbReference type="Proteomes" id="UP000828941">
    <property type="component" value="Chromosome 6"/>
</dbReference>
<reference evidence="1 2" key="1">
    <citation type="journal article" date="2022" name="DNA Res.">
        <title>Chromosomal-level genome assembly of the orchid tree Bauhinia variegata (Leguminosae; Cercidoideae) supports the allotetraploid origin hypothesis of Bauhinia.</title>
        <authorList>
            <person name="Zhong Y."/>
            <person name="Chen Y."/>
            <person name="Zheng D."/>
            <person name="Pang J."/>
            <person name="Liu Y."/>
            <person name="Luo S."/>
            <person name="Meng S."/>
            <person name="Qian L."/>
            <person name="Wei D."/>
            <person name="Dai S."/>
            <person name="Zhou R."/>
        </authorList>
    </citation>
    <scope>NUCLEOTIDE SEQUENCE [LARGE SCALE GENOMIC DNA]</scope>
    <source>
        <strain evidence="1">BV-YZ2020</strain>
    </source>
</reference>
<evidence type="ECO:0000313" key="1">
    <source>
        <dbReference type="EMBL" id="KAI4335894.1"/>
    </source>
</evidence>
<accession>A0ACB9NHR5</accession>
<sequence length="365" mass="40531">MRTINSREGFEGDSINIEKLSKAPSTSRQWPGFRNPRIVRVSRTFGGKDRHSKVCTIRGLRDRRIRLSVTTAIQLYDLQDKLGVSQPSKVIDWLLEATKNDIDLLPPLQFPQSFPQFHHQTLQLPYHESSASQSSLGTFYGANSTFGESQNLLAKSRFWDIDAVSRLKDRENNERGSIFEKGKWIKTNEHESEDGIGGYGSQISVQNLFPTGSHSPLPVMLNNAMPMTYNSYHSDPSNLSLSHFGSSHGLFPSQAADPHQSGGNGVQFPSSLHVPSGSQLFFCPPSATSSLFAPCAPYITSSAESDTRPFNQIQFLSSSSQALTRSLIPSFHSNDSPLKPFPTPFSSKLLGLDNDYHRDQPNKDI</sequence>
<protein>
    <submittedName>
        <fullName evidence="1">Uncharacterized protein</fullName>
    </submittedName>
</protein>
<evidence type="ECO:0000313" key="2">
    <source>
        <dbReference type="Proteomes" id="UP000828941"/>
    </source>
</evidence>
<dbReference type="EMBL" id="CM039431">
    <property type="protein sequence ID" value="KAI4335894.1"/>
    <property type="molecule type" value="Genomic_DNA"/>
</dbReference>
<proteinExistence type="predicted"/>
<organism evidence="1 2">
    <name type="scientific">Bauhinia variegata</name>
    <name type="common">Purple orchid tree</name>
    <name type="synonym">Phanera variegata</name>
    <dbReference type="NCBI Taxonomy" id="167791"/>
    <lineage>
        <taxon>Eukaryota</taxon>
        <taxon>Viridiplantae</taxon>
        <taxon>Streptophyta</taxon>
        <taxon>Embryophyta</taxon>
        <taxon>Tracheophyta</taxon>
        <taxon>Spermatophyta</taxon>
        <taxon>Magnoliopsida</taxon>
        <taxon>eudicotyledons</taxon>
        <taxon>Gunneridae</taxon>
        <taxon>Pentapetalae</taxon>
        <taxon>rosids</taxon>
        <taxon>fabids</taxon>
        <taxon>Fabales</taxon>
        <taxon>Fabaceae</taxon>
        <taxon>Cercidoideae</taxon>
        <taxon>Cercideae</taxon>
        <taxon>Bauhiniinae</taxon>
        <taxon>Bauhinia</taxon>
    </lineage>
</organism>
<name>A0ACB9NHR5_BAUVA</name>